<organism evidence="1 2">
    <name type="scientific">Tardiphaga robiniae</name>
    <dbReference type="NCBI Taxonomy" id="943830"/>
    <lineage>
        <taxon>Bacteria</taxon>
        <taxon>Pseudomonadati</taxon>
        <taxon>Pseudomonadota</taxon>
        <taxon>Alphaproteobacteria</taxon>
        <taxon>Hyphomicrobiales</taxon>
        <taxon>Nitrobacteraceae</taxon>
        <taxon>Tardiphaga</taxon>
    </lineage>
</organism>
<protein>
    <submittedName>
        <fullName evidence="1">Uncharacterized protein</fullName>
    </submittedName>
</protein>
<dbReference type="EMBL" id="CP050292">
    <property type="protein sequence ID" value="QND72499.1"/>
    <property type="molecule type" value="Genomic_DNA"/>
</dbReference>
<reference evidence="2" key="1">
    <citation type="journal article" date="2020" name="Mol. Plant Microbe">
        <title>Rhizobial microsymbionts of the narrowly endemic Oxytropis species growing in Kamchatka are characterized by significant genetic diversity and possess a set of genes that are associated with T3SS and T6SS secretion systems and can affect the development of symbiosis.</title>
        <authorList>
            <person name="Safronova V."/>
            <person name="Guro P."/>
            <person name="Sazanova A."/>
            <person name="Kuznetsova I."/>
            <person name="Belimov A."/>
            <person name="Yakubov V."/>
            <person name="Chirak E."/>
            <person name="Afonin A."/>
            <person name="Gogolev Y."/>
            <person name="Andronov E."/>
            <person name="Tikhonovich I."/>
        </authorList>
    </citation>
    <scope>NUCLEOTIDE SEQUENCE [LARGE SCALE GENOMIC DNA]</scope>
    <source>
        <strain evidence="2">581</strain>
    </source>
</reference>
<name>A0A7G6U0G7_9BRAD</name>
<sequence>MNTIYAGNLAPRREVMVKVGRGIAKICRIRLQIFDFADFAAYNPAPQP</sequence>
<dbReference type="KEGG" id="trb:HB776_15605"/>
<gene>
    <name evidence="1" type="ORF">HB776_15605</name>
</gene>
<accession>A0A7G6U0G7</accession>
<evidence type="ECO:0000313" key="1">
    <source>
        <dbReference type="EMBL" id="QND72499.1"/>
    </source>
</evidence>
<dbReference type="Proteomes" id="UP000515291">
    <property type="component" value="Chromosome"/>
</dbReference>
<dbReference type="AlphaFoldDB" id="A0A7G6U0G7"/>
<dbReference type="RefSeq" id="WP_158596842.1">
    <property type="nucleotide sequence ID" value="NZ_CP050292.1"/>
</dbReference>
<proteinExistence type="predicted"/>
<evidence type="ECO:0000313" key="2">
    <source>
        <dbReference type="Proteomes" id="UP000515291"/>
    </source>
</evidence>